<organism evidence="2 3">
    <name type="scientific">Mycena citricolor</name>
    <dbReference type="NCBI Taxonomy" id="2018698"/>
    <lineage>
        <taxon>Eukaryota</taxon>
        <taxon>Fungi</taxon>
        <taxon>Dikarya</taxon>
        <taxon>Basidiomycota</taxon>
        <taxon>Agaricomycotina</taxon>
        <taxon>Agaricomycetes</taxon>
        <taxon>Agaricomycetidae</taxon>
        <taxon>Agaricales</taxon>
        <taxon>Marasmiineae</taxon>
        <taxon>Mycenaceae</taxon>
        <taxon>Mycena</taxon>
    </lineage>
</organism>
<evidence type="ECO:0000313" key="2">
    <source>
        <dbReference type="EMBL" id="CAK5278894.1"/>
    </source>
</evidence>
<accession>A0AAD2HM00</accession>
<protein>
    <submittedName>
        <fullName evidence="2">Uncharacterized protein</fullName>
    </submittedName>
</protein>
<name>A0AAD2HM00_9AGAR</name>
<dbReference type="Proteomes" id="UP001295794">
    <property type="component" value="Unassembled WGS sequence"/>
</dbReference>
<feature type="region of interest" description="Disordered" evidence="1">
    <location>
        <begin position="151"/>
        <end position="193"/>
    </location>
</feature>
<evidence type="ECO:0000256" key="1">
    <source>
        <dbReference type="SAM" id="MobiDB-lite"/>
    </source>
</evidence>
<reference evidence="2" key="1">
    <citation type="submission" date="2023-11" db="EMBL/GenBank/DDBJ databases">
        <authorList>
            <person name="De Vega J J."/>
            <person name="De Vega J J."/>
        </authorList>
    </citation>
    <scope>NUCLEOTIDE SEQUENCE</scope>
</reference>
<feature type="compositionally biased region" description="Low complexity" evidence="1">
    <location>
        <begin position="151"/>
        <end position="166"/>
    </location>
</feature>
<keyword evidence="3" id="KW-1185">Reference proteome</keyword>
<proteinExistence type="predicted"/>
<comment type="caution">
    <text evidence="2">The sequence shown here is derived from an EMBL/GenBank/DDBJ whole genome shotgun (WGS) entry which is preliminary data.</text>
</comment>
<dbReference type="AlphaFoldDB" id="A0AAD2HM00"/>
<dbReference type="EMBL" id="CAVNYO010000430">
    <property type="protein sequence ID" value="CAK5278894.1"/>
    <property type="molecule type" value="Genomic_DNA"/>
</dbReference>
<sequence length="193" mass="20728">MFCANVTEINPIKPSDFMIVLHPATRQWQPCIQGLRHMSGSQLPTASERHHTYMRGFTLLSLGTSSPPSRVKSCHVPILQIPRTHILYSLASFSGISQQDVTTVGGHPHKLVTLCADSLMVMQVLSEVTPAVNSAVNALVSAKCSGGAEPPATILPPLLTSTTLPSTEDDRSEPEDDGIDDFVVVDEEAEAAN</sequence>
<evidence type="ECO:0000313" key="3">
    <source>
        <dbReference type="Proteomes" id="UP001295794"/>
    </source>
</evidence>
<gene>
    <name evidence="2" type="ORF">MYCIT1_LOCUS28576</name>
</gene>
<feature type="compositionally biased region" description="Acidic residues" evidence="1">
    <location>
        <begin position="170"/>
        <end position="193"/>
    </location>
</feature>